<proteinExistence type="predicted"/>
<sequence>MCRSAQAKREQASTQSRGGFLRKRMPNGRRANLRANARKRLASLFKNCTMKRMDRQEFIDEMLRRKWPEDFIMPTMILYDALAKNDHGGDYEPLLKGEYRPPQHSHPILGIDFR</sequence>
<reference evidence="2 3" key="1">
    <citation type="journal article" date="2009" name="Stand. Genomic Sci.">
        <title>Complete genome sequence of Slackia heliotrinireducens type strain (RHS 1).</title>
        <authorList>
            <person name="Pukall R."/>
            <person name="Lapidus A."/>
            <person name="Nolan M."/>
            <person name="Copeland A."/>
            <person name="Glavina Del Rio T."/>
            <person name="Lucas S."/>
            <person name="Chen F."/>
            <person name="Tice H."/>
            <person name="Cheng J.F."/>
            <person name="Chertkov O."/>
            <person name="Bruce D."/>
            <person name="Goodwin L."/>
            <person name="Kuske C."/>
            <person name="Brettin T."/>
            <person name="Detter J.C."/>
            <person name="Han C."/>
            <person name="Pitluck S."/>
            <person name="Pati A."/>
            <person name="Mavrommatis K."/>
            <person name="Ivanova N."/>
            <person name="Ovchinnikova G."/>
            <person name="Chen A."/>
            <person name="Palaniappan K."/>
            <person name="Schneider S."/>
            <person name="Rohde M."/>
            <person name="Chain P."/>
            <person name="D'haeseleer P."/>
            <person name="Goker M."/>
            <person name="Bristow J."/>
            <person name="Eisen J.A."/>
            <person name="Markowitz V."/>
            <person name="Kyrpides N.C."/>
            <person name="Klenk H.P."/>
            <person name="Hugenholtz P."/>
        </authorList>
    </citation>
    <scope>NUCLEOTIDE SEQUENCE [LARGE SCALE GENOMIC DNA]</scope>
    <source>
        <strain evidence="3">ATCC 29202 / DSM 20476 / NCTC 11029 / RHS 1</strain>
    </source>
</reference>
<dbReference type="STRING" id="471855.Shel_22070"/>
<dbReference type="KEGG" id="shi:Shel_22070"/>
<accession>C7N0Z5</accession>
<organism evidence="2 3">
    <name type="scientific">Slackia heliotrinireducens (strain ATCC 29202 / DSM 20476 / NCTC 11029 / RHS 1)</name>
    <name type="common">Peptococcus heliotrinreducens</name>
    <dbReference type="NCBI Taxonomy" id="471855"/>
    <lineage>
        <taxon>Bacteria</taxon>
        <taxon>Bacillati</taxon>
        <taxon>Actinomycetota</taxon>
        <taxon>Coriobacteriia</taxon>
        <taxon>Eggerthellales</taxon>
        <taxon>Eggerthellaceae</taxon>
        <taxon>Slackia</taxon>
    </lineage>
</organism>
<dbReference type="HOGENOM" id="CLU_2119502_0_0_11"/>
<dbReference type="AlphaFoldDB" id="C7N0Z5"/>
<protein>
    <submittedName>
        <fullName evidence="2">Uncharacterized protein</fullName>
    </submittedName>
</protein>
<dbReference type="EMBL" id="CP001684">
    <property type="protein sequence ID" value="ACV23217.1"/>
    <property type="molecule type" value="Genomic_DNA"/>
</dbReference>
<feature type="region of interest" description="Disordered" evidence="1">
    <location>
        <begin position="1"/>
        <end position="29"/>
    </location>
</feature>
<evidence type="ECO:0000313" key="3">
    <source>
        <dbReference type="Proteomes" id="UP000002026"/>
    </source>
</evidence>
<gene>
    <name evidence="2" type="ordered locus">Shel_22070</name>
</gene>
<evidence type="ECO:0000313" key="2">
    <source>
        <dbReference type="EMBL" id="ACV23217.1"/>
    </source>
</evidence>
<dbReference type="Proteomes" id="UP000002026">
    <property type="component" value="Chromosome"/>
</dbReference>
<evidence type="ECO:0000256" key="1">
    <source>
        <dbReference type="SAM" id="MobiDB-lite"/>
    </source>
</evidence>
<keyword evidence="3" id="KW-1185">Reference proteome</keyword>
<name>C7N0Z5_SLAHD</name>